<organism evidence="2 3">
    <name type="scientific">Didymodactylos carnosus</name>
    <dbReference type="NCBI Taxonomy" id="1234261"/>
    <lineage>
        <taxon>Eukaryota</taxon>
        <taxon>Metazoa</taxon>
        <taxon>Spiralia</taxon>
        <taxon>Gnathifera</taxon>
        <taxon>Rotifera</taxon>
        <taxon>Eurotatoria</taxon>
        <taxon>Bdelloidea</taxon>
        <taxon>Philodinida</taxon>
        <taxon>Philodinidae</taxon>
        <taxon>Didymodactylos</taxon>
    </lineage>
</organism>
<reference evidence="2" key="1">
    <citation type="submission" date="2021-02" db="EMBL/GenBank/DDBJ databases">
        <authorList>
            <person name="Nowell W R."/>
        </authorList>
    </citation>
    <scope>NUCLEOTIDE SEQUENCE</scope>
</reference>
<dbReference type="AlphaFoldDB" id="A0A8S2Q3S3"/>
<dbReference type="InterPro" id="IPR005502">
    <property type="entry name" value="Ribosyl_crysJ1"/>
</dbReference>
<gene>
    <name evidence="1" type="ORF">OVA965_LOCUS27187</name>
    <name evidence="2" type="ORF">TMI583_LOCUS27930</name>
</gene>
<dbReference type="Proteomes" id="UP000677228">
    <property type="component" value="Unassembled WGS sequence"/>
</dbReference>
<sequence>MTNFLDRCEGTFLAHAIADQLSAPTLMAYHLTQSLLELNKFDSSDVLSRYLWMYHSNKCDMGEIVKLIYDVHVSRIQTKKRELKQEDFKFDIQQINETCQKVDEKLKHLTSGINPAHRSFPIALCPLINDYNVFQFSVEDAHLTHYSPIAGQVSGIVNLICRYLIKGQEWNDAVHNALTVPNLDNNIRLLYTNYKRFPLFEKSKPAAYAPNALNTALYCLNDVHVHSFESALQKVYETDKNYAPALVGILAGCRWGVSQSMLDTAGAILESVSGIRKTANVLAKLWEQHSPKGANATVYA</sequence>
<evidence type="ECO:0000313" key="2">
    <source>
        <dbReference type="EMBL" id="CAF4076540.1"/>
    </source>
</evidence>
<dbReference type="SUPFAM" id="SSF101478">
    <property type="entry name" value="ADP-ribosylglycohydrolase"/>
    <property type="match status" value="1"/>
</dbReference>
<protein>
    <submittedName>
        <fullName evidence="2">Uncharacterized protein</fullName>
    </submittedName>
</protein>
<comment type="caution">
    <text evidence="2">The sequence shown here is derived from an EMBL/GenBank/DDBJ whole genome shotgun (WGS) entry which is preliminary data.</text>
</comment>
<dbReference type="InterPro" id="IPR036705">
    <property type="entry name" value="Ribosyl_crysJ1_sf"/>
</dbReference>
<accession>A0A8S2Q3S3</accession>
<evidence type="ECO:0000313" key="1">
    <source>
        <dbReference type="EMBL" id="CAF1271027.1"/>
    </source>
</evidence>
<dbReference type="EMBL" id="CAJOBA010039375">
    <property type="protein sequence ID" value="CAF4076540.1"/>
    <property type="molecule type" value="Genomic_DNA"/>
</dbReference>
<dbReference type="Pfam" id="PF03747">
    <property type="entry name" value="ADP_ribosyl_GH"/>
    <property type="match status" value="1"/>
</dbReference>
<dbReference type="Gene3D" id="1.10.4080.10">
    <property type="entry name" value="ADP-ribosylation/Crystallin J1"/>
    <property type="match status" value="1"/>
</dbReference>
<name>A0A8S2Q3S3_9BILA</name>
<dbReference type="EMBL" id="CAJNOK010017816">
    <property type="protein sequence ID" value="CAF1271027.1"/>
    <property type="molecule type" value="Genomic_DNA"/>
</dbReference>
<evidence type="ECO:0000313" key="3">
    <source>
        <dbReference type="Proteomes" id="UP000682733"/>
    </source>
</evidence>
<dbReference type="Proteomes" id="UP000682733">
    <property type="component" value="Unassembled WGS sequence"/>
</dbReference>
<proteinExistence type="predicted"/>